<feature type="domain" description="AMP-dependent synthetase/ligase" evidence="1">
    <location>
        <begin position="71"/>
        <end position="389"/>
    </location>
</feature>
<dbReference type="Pfam" id="PF00501">
    <property type="entry name" value="AMP-binding"/>
    <property type="match status" value="1"/>
</dbReference>
<dbReference type="Gene3D" id="3.30.300.30">
    <property type="match status" value="1"/>
</dbReference>
<evidence type="ECO:0000259" key="2">
    <source>
        <dbReference type="Pfam" id="PF13193"/>
    </source>
</evidence>
<protein>
    <submittedName>
        <fullName evidence="3">Unannotated protein</fullName>
    </submittedName>
</protein>
<organism evidence="3">
    <name type="scientific">freshwater metagenome</name>
    <dbReference type="NCBI Taxonomy" id="449393"/>
    <lineage>
        <taxon>unclassified sequences</taxon>
        <taxon>metagenomes</taxon>
        <taxon>ecological metagenomes</taxon>
    </lineage>
</organism>
<reference evidence="3" key="1">
    <citation type="submission" date="2020-05" db="EMBL/GenBank/DDBJ databases">
        <authorList>
            <person name="Chiriac C."/>
            <person name="Salcher M."/>
            <person name="Ghai R."/>
            <person name="Kavagutti S V."/>
        </authorList>
    </citation>
    <scope>NUCLEOTIDE SEQUENCE</scope>
</reference>
<dbReference type="InterPro" id="IPR000873">
    <property type="entry name" value="AMP-dep_synth/lig_dom"/>
</dbReference>
<dbReference type="InterPro" id="IPR042099">
    <property type="entry name" value="ANL_N_sf"/>
</dbReference>
<accession>A0A6J6CVW1</accession>
<dbReference type="GO" id="GO:0016878">
    <property type="term" value="F:acid-thiol ligase activity"/>
    <property type="evidence" value="ECO:0007669"/>
    <property type="project" value="UniProtKB-ARBA"/>
</dbReference>
<evidence type="ECO:0000259" key="1">
    <source>
        <dbReference type="Pfam" id="PF00501"/>
    </source>
</evidence>
<dbReference type="InterPro" id="IPR050237">
    <property type="entry name" value="ATP-dep_AMP-bd_enzyme"/>
</dbReference>
<dbReference type="SUPFAM" id="SSF56801">
    <property type="entry name" value="Acetyl-CoA synthetase-like"/>
    <property type="match status" value="1"/>
</dbReference>
<dbReference type="InterPro" id="IPR020845">
    <property type="entry name" value="AMP-binding_CS"/>
</dbReference>
<dbReference type="EMBL" id="CAEZSF010000246">
    <property type="protein sequence ID" value="CAB4554559.1"/>
    <property type="molecule type" value="Genomic_DNA"/>
</dbReference>
<dbReference type="InterPro" id="IPR025110">
    <property type="entry name" value="AMP-bd_C"/>
</dbReference>
<evidence type="ECO:0000313" key="3">
    <source>
        <dbReference type="EMBL" id="CAB4554559.1"/>
    </source>
</evidence>
<feature type="domain" description="AMP-binding enzyme C-terminal" evidence="2">
    <location>
        <begin position="469"/>
        <end position="544"/>
    </location>
</feature>
<dbReference type="Gene3D" id="3.40.50.12780">
    <property type="entry name" value="N-terminal domain of ligase-like"/>
    <property type="match status" value="1"/>
</dbReference>
<dbReference type="AlphaFoldDB" id="A0A6J6CVW1"/>
<dbReference type="NCBIfam" id="NF005863">
    <property type="entry name" value="PRK07798.1"/>
    <property type="match status" value="1"/>
</dbReference>
<proteinExistence type="predicted"/>
<dbReference type="PANTHER" id="PTHR43767">
    <property type="entry name" value="LONG-CHAIN-FATTY-ACID--COA LIGASE"/>
    <property type="match status" value="1"/>
</dbReference>
<dbReference type="PROSITE" id="PS00455">
    <property type="entry name" value="AMP_BINDING"/>
    <property type="match status" value="1"/>
</dbReference>
<gene>
    <name evidence="3" type="ORF">UFOPK1358_01834</name>
</gene>
<sequence>MELDVASICEAIAAKQPDADCVIFRDRVLSWAQVQDRTRRLARVLHDAGLGPQNTSTAGTAHTPTQRWQSPQSLVALYMLNGNEYLESMLGAWKSRCVPFNVNYRYVAEELTYLLKDSSAEGIIIHERFAPVLESVLASLDHQPKIILQVADGSGYELVPGAVDYETALLGATPTLPAFITDGLSGDDVYLCYTGGTTGMPKGAMWRQADFLVSALGVRSRSGEEFETLDQLVAEAHGRVRALPAPPLMHGAAHWNALSAWIAGGAVIIQSVVDHFDPEDVLSTVERTAATSLLLVGDPMARPLLDQLAQEKIAGRVRDLSSLRQLLSGGAVLSEGVQAQLLEYLPQISIVDVLGSTEAGRQGVARRSAVNSTSSGFTPAATSVVLNEDLSGTLMPGDPESGWLAQTGRVPLGYLGDQAKSEATFPVIDGVRYAIAGDRARLTSDGSIELLGRDSACITTGGEKVFAEEVETAVKAHRAVFDAVVCGRPSERFGSEVVAIVQLREGELATDDEILAVAAEHIARYKLPRKIIRKQQILRSPSGKADYRWAKEQAQLG</sequence>
<dbReference type="InterPro" id="IPR045851">
    <property type="entry name" value="AMP-bd_C_sf"/>
</dbReference>
<name>A0A6J6CVW1_9ZZZZ</name>
<dbReference type="PANTHER" id="PTHR43767:SF1">
    <property type="entry name" value="NONRIBOSOMAL PEPTIDE SYNTHASE PES1 (EUROFUNG)-RELATED"/>
    <property type="match status" value="1"/>
</dbReference>
<dbReference type="Pfam" id="PF13193">
    <property type="entry name" value="AMP-binding_C"/>
    <property type="match status" value="1"/>
</dbReference>